<reference evidence="3" key="1">
    <citation type="submission" date="2021-02" db="EMBL/GenBank/DDBJ databases">
        <title>Infant gut strain persistence is associated with maternal origin, phylogeny, and functional potential including surface adhesion and iron acquisition.</title>
        <authorList>
            <person name="Lou Y.C."/>
        </authorList>
    </citation>
    <scope>NUCLEOTIDE SEQUENCE</scope>
    <source>
        <strain evidence="3">L3_101_000M1_dasL3_101_000M1_concoct_87</strain>
    </source>
</reference>
<keyword evidence="2" id="KW-0812">Transmembrane</keyword>
<gene>
    <name evidence="3" type="ORF">KHY36_00990</name>
</gene>
<feature type="compositionally biased region" description="Basic and acidic residues" evidence="1">
    <location>
        <begin position="57"/>
        <end position="80"/>
    </location>
</feature>
<name>A0A943D8Q2_9FIRM</name>
<evidence type="ECO:0000313" key="3">
    <source>
        <dbReference type="EMBL" id="MBS5331088.1"/>
    </source>
</evidence>
<accession>A0A943D8Q2</accession>
<evidence type="ECO:0000256" key="1">
    <source>
        <dbReference type="SAM" id="MobiDB-lite"/>
    </source>
</evidence>
<feature type="transmembrane region" description="Helical" evidence="2">
    <location>
        <begin position="107"/>
        <end position="127"/>
    </location>
</feature>
<feature type="region of interest" description="Disordered" evidence="1">
    <location>
        <begin position="52"/>
        <end position="85"/>
    </location>
</feature>
<organism evidence="3 4">
    <name type="scientific">Subdoligranulum variabile</name>
    <dbReference type="NCBI Taxonomy" id="214851"/>
    <lineage>
        <taxon>Bacteria</taxon>
        <taxon>Bacillati</taxon>
        <taxon>Bacillota</taxon>
        <taxon>Clostridia</taxon>
        <taxon>Eubacteriales</taxon>
        <taxon>Oscillospiraceae</taxon>
        <taxon>Subdoligranulum</taxon>
    </lineage>
</organism>
<dbReference type="AlphaFoldDB" id="A0A943D8Q2"/>
<evidence type="ECO:0000256" key="2">
    <source>
        <dbReference type="SAM" id="Phobius"/>
    </source>
</evidence>
<evidence type="ECO:0000313" key="4">
    <source>
        <dbReference type="Proteomes" id="UP000759273"/>
    </source>
</evidence>
<comment type="caution">
    <text evidence="3">The sequence shown here is derived from an EMBL/GenBank/DDBJ whole genome shotgun (WGS) entry which is preliminary data.</text>
</comment>
<dbReference type="Proteomes" id="UP000759273">
    <property type="component" value="Unassembled WGS sequence"/>
</dbReference>
<protein>
    <submittedName>
        <fullName evidence="3">Zinc ribbon domain-containing protein</fullName>
    </submittedName>
</protein>
<dbReference type="EMBL" id="JAGZGG010000002">
    <property type="protein sequence ID" value="MBS5331088.1"/>
    <property type="molecule type" value="Genomic_DNA"/>
</dbReference>
<proteinExistence type="predicted"/>
<sequence length="371" mass="41003">MQKCSLCGGRVVNGRCEECGMPIPPEHTYTLRGESAHYHRVNGEDVLHRVRPTGSRPKVDGYDEEERTAHVHESGTDRHNAPRPAVRTARVEHHIEAPSRRRRSANVAWLIIVVALFLILPMLQVLLQREIFSSVSEPVPEFSEEQAIEADSNAYDDLRGTVPAAGADWDGDLTAGLYTVGQDLPEGTYTIQCAESNTSIDLHIVSDEHGVEIYEDLSSNDYDAIDSERDDVSLPTGTVLFLSGNGTLYFHSSNAQVDALPTETAPNPLVGDAAYTLSDSDESLYLLVGEDIEPGVYDVTCTAGTGYFSFVLPMENTRTMYCSAWLYGDPDYVDTLRHITLTEDTEVTLSNYSDMDFTVTLTPSETVYVHE</sequence>
<keyword evidence="2" id="KW-1133">Transmembrane helix</keyword>
<keyword evidence="2" id="KW-0472">Membrane</keyword>